<proteinExistence type="predicted"/>
<accession>A0A2H9T369</accession>
<organism evidence="1">
    <name type="scientific">invertebrate metagenome</name>
    <dbReference type="NCBI Taxonomy" id="1711999"/>
    <lineage>
        <taxon>unclassified sequences</taxon>
        <taxon>metagenomes</taxon>
        <taxon>organismal metagenomes</taxon>
    </lineage>
</organism>
<dbReference type="EMBL" id="NSIT01000451">
    <property type="protein sequence ID" value="PJE77644.1"/>
    <property type="molecule type" value="Genomic_DNA"/>
</dbReference>
<gene>
    <name evidence="1" type="ORF">CI610_03431</name>
</gene>
<comment type="caution">
    <text evidence="1">The sequence shown here is derived from an EMBL/GenBank/DDBJ whole genome shotgun (WGS) entry which is preliminary data.</text>
</comment>
<evidence type="ECO:0000313" key="1">
    <source>
        <dbReference type="EMBL" id="PJE77644.1"/>
    </source>
</evidence>
<protein>
    <submittedName>
        <fullName evidence="1">Uncharacterized protein</fullName>
    </submittedName>
</protein>
<name>A0A2H9T369_9ZZZZ</name>
<dbReference type="AlphaFoldDB" id="A0A2H9T369"/>
<sequence>MLIFSISYCTKLMAEGLLLLSFLSNITSQPAPVSMKVYHPEAEAYCVPTFNCIGYNYGIELCHQENGYDECVRCDEGYASTRRIKHSLQVYLPNSHKCRKKHPESISYHCPENTIPSTDYNHNETVCDNVACICDIDKCSFGDSACNCVNLSDKCPENQEMNEDGVCNRCQTALGFYRHGIGCENCMMNMTELTTVIQGPLIPEKNNVFLITDATPIGSSLIVEGILEYFSHLRYSENHHYFLKNRHMVSEPTSVQLEFVVRMLNTESCTMMPANRSIFIFIKDTAKCGVKPCPTKYLKMFLYDLPDEAKKTQFQTSKEIRQAQSFENDPVETTDGEKYTDFKGYWFFKPGNCPIVDDSKPENKTVTIRRFRVDISTEFGSENFKIQKSDDKRLYRKLKSKVKQMIESYSSPNNIDYDDLNDYNHKKKAQVYLIHRYIMTRHKMQP</sequence>
<reference evidence="1" key="1">
    <citation type="journal article" date="2017" name="Appl. Environ. Microbiol.">
        <title>Molecular characterization of an Endozoicomonas-like organism causing infection in king scallop Pecten maximus L.</title>
        <authorList>
            <person name="Cano I."/>
            <person name="van Aerle R."/>
            <person name="Ross S."/>
            <person name="Verner-Jeffreys D.W."/>
            <person name="Paley R.K."/>
            <person name="Rimmer G."/>
            <person name="Ryder D."/>
            <person name="Hooper P."/>
            <person name="Stone D."/>
            <person name="Feist S.W."/>
        </authorList>
    </citation>
    <scope>NUCLEOTIDE SEQUENCE</scope>
</reference>